<sequence>MKKVIFLSIAILGMALGSLMTVQPANASGGICDQWVGSVGCDYADCGVCFLWNCGGGTMYVCDE</sequence>
<gene>
    <name evidence="2" type="ORF">ACFFIP_10235</name>
</gene>
<feature type="signal peptide" evidence="1">
    <location>
        <begin position="1"/>
        <end position="27"/>
    </location>
</feature>
<keyword evidence="3" id="KW-1185">Reference proteome</keyword>
<comment type="caution">
    <text evidence="2">The sequence shown here is derived from an EMBL/GenBank/DDBJ whole genome shotgun (WGS) entry which is preliminary data.</text>
</comment>
<name>A0ABV6FT52_9BACT</name>
<reference evidence="2 3" key="1">
    <citation type="submission" date="2024-09" db="EMBL/GenBank/DDBJ databases">
        <authorList>
            <person name="Sun Q."/>
            <person name="Mori K."/>
        </authorList>
    </citation>
    <scope>NUCLEOTIDE SEQUENCE [LARGE SCALE GENOMIC DNA]</scope>
    <source>
        <strain evidence="2 3">CCM 7650</strain>
    </source>
</reference>
<evidence type="ECO:0000313" key="2">
    <source>
        <dbReference type="EMBL" id="MFC0263059.1"/>
    </source>
</evidence>
<organism evidence="2 3">
    <name type="scientific">Fontibacter flavus</name>
    <dbReference type="NCBI Taxonomy" id="654838"/>
    <lineage>
        <taxon>Bacteria</taxon>
        <taxon>Pseudomonadati</taxon>
        <taxon>Bacteroidota</taxon>
        <taxon>Cytophagia</taxon>
        <taxon>Cytophagales</taxon>
        <taxon>Cyclobacteriaceae</taxon>
        <taxon>Fontibacter</taxon>
    </lineage>
</organism>
<protein>
    <submittedName>
        <fullName evidence="2">Uncharacterized protein</fullName>
    </submittedName>
</protein>
<proteinExistence type="predicted"/>
<evidence type="ECO:0000256" key="1">
    <source>
        <dbReference type="SAM" id="SignalP"/>
    </source>
</evidence>
<dbReference type="EMBL" id="JBHLWI010000028">
    <property type="protein sequence ID" value="MFC0263059.1"/>
    <property type="molecule type" value="Genomic_DNA"/>
</dbReference>
<dbReference type="RefSeq" id="WP_382387523.1">
    <property type="nucleotide sequence ID" value="NZ_JBHLWI010000028.1"/>
</dbReference>
<accession>A0ABV6FT52</accession>
<keyword evidence="1" id="KW-0732">Signal</keyword>
<dbReference type="Proteomes" id="UP001589797">
    <property type="component" value="Unassembled WGS sequence"/>
</dbReference>
<feature type="chain" id="PRO_5045179655" evidence="1">
    <location>
        <begin position="28"/>
        <end position="64"/>
    </location>
</feature>
<evidence type="ECO:0000313" key="3">
    <source>
        <dbReference type="Proteomes" id="UP001589797"/>
    </source>
</evidence>